<evidence type="ECO:0000313" key="1">
    <source>
        <dbReference type="EMBL" id="MBW8687575.1"/>
    </source>
</evidence>
<dbReference type="InterPro" id="IPR025365">
    <property type="entry name" value="DUF4269"/>
</dbReference>
<gene>
    <name evidence="1" type="ORF">K1Y79_24775</name>
</gene>
<name>A0ABS7GKD6_9BACT</name>
<reference evidence="1 2" key="1">
    <citation type="submission" date="2021-08" db="EMBL/GenBank/DDBJ databases">
        <title>The genome sequence of Chitinophaga sp. B61.</title>
        <authorList>
            <person name="Zhang X."/>
        </authorList>
    </citation>
    <scope>NUCLEOTIDE SEQUENCE [LARGE SCALE GENOMIC DNA]</scope>
    <source>
        <strain evidence="1 2">B61</strain>
    </source>
</reference>
<dbReference type="EMBL" id="JAICCF010000005">
    <property type="protein sequence ID" value="MBW8687575.1"/>
    <property type="molecule type" value="Genomic_DNA"/>
</dbReference>
<dbReference type="Proteomes" id="UP000812961">
    <property type="component" value="Unassembled WGS sequence"/>
</dbReference>
<protein>
    <submittedName>
        <fullName evidence="1">DUF4269 domain-containing protein</fullName>
    </submittedName>
</protein>
<proteinExistence type="predicted"/>
<accession>A0ABS7GKD6</accession>
<evidence type="ECO:0000313" key="2">
    <source>
        <dbReference type="Proteomes" id="UP000812961"/>
    </source>
</evidence>
<keyword evidence="2" id="KW-1185">Reference proteome</keyword>
<organism evidence="1 2">
    <name type="scientific">Chitinophaga rhizophila</name>
    <dbReference type="NCBI Taxonomy" id="2866212"/>
    <lineage>
        <taxon>Bacteria</taxon>
        <taxon>Pseudomonadati</taxon>
        <taxon>Bacteroidota</taxon>
        <taxon>Chitinophagia</taxon>
        <taxon>Chitinophagales</taxon>
        <taxon>Chitinophagaceae</taxon>
        <taxon>Chitinophaga</taxon>
    </lineage>
</organism>
<dbReference type="Pfam" id="PF14091">
    <property type="entry name" value="DUF4269"/>
    <property type="match status" value="1"/>
</dbReference>
<sequence length="203" mass="22782">MLIFEAGHTAWPAFYFAQMGNFNSHTDFFDISYLQYGSAVQQEVFSLLKASGILGMLSTWQPVLAGTIPIGVNIPGSDLDILCSFTDKELFMQDITNLFGEEAAFTITEMVLYGHDCVVANFDKEGYPIEIFAQALPVQEQMGYRHMLIEHRLLLQYGESLRQQVIRLKLAGYKTEPAFCEALGIRGNAYLELLKLEDSTSSL</sequence>
<comment type="caution">
    <text evidence="1">The sequence shown here is derived from an EMBL/GenBank/DDBJ whole genome shotgun (WGS) entry which is preliminary data.</text>
</comment>
<dbReference type="RefSeq" id="WP_220252905.1">
    <property type="nucleotide sequence ID" value="NZ_JAICCF010000005.1"/>
</dbReference>